<evidence type="ECO:0000259" key="8">
    <source>
        <dbReference type="PROSITE" id="PS52029"/>
    </source>
</evidence>
<dbReference type="Pfam" id="PF03734">
    <property type="entry name" value="YkuD"/>
    <property type="match status" value="1"/>
</dbReference>
<evidence type="ECO:0000256" key="3">
    <source>
        <dbReference type="ARBA" id="ARBA00022960"/>
    </source>
</evidence>
<reference evidence="9 10" key="1">
    <citation type="journal article" date="2019" name="Int. J. Syst. Evol. Microbiol.">
        <title>The Global Catalogue of Microorganisms (GCM) 10K type strain sequencing project: providing services to taxonomists for standard genome sequencing and annotation.</title>
        <authorList>
            <consortium name="The Broad Institute Genomics Platform"/>
            <consortium name="The Broad Institute Genome Sequencing Center for Infectious Disease"/>
            <person name="Wu L."/>
            <person name="Ma J."/>
        </authorList>
    </citation>
    <scope>NUCLEOTIDE SEQUENCE [LARGE SCALE GENOMIC DNA]</scope>
    <source>
        <strain evidence="9 10">JCM 16009</strain>
    </source>
</reference>
<dbReference type="Proteomes" id="UP001500449">
    <property type="component" value="Unassembled WGS sequence"/>
</dbReference>
<feature type="signal peptide" evidence="7">
    <location>
        <begin position="1"/>
        <end position="39"/>
    </location>
</feature>
<keyword evidence="7" id="KW-0732">Signal</keyword>
<evidence type="ECO:0000256" key="6">
    <source>
        <dbReference type="PROSITE-ProRule" id="PRU01373"/>
    </source>
</evidence>
<evidence type="ECO:0000256" key="5">
    <source>
        <dbReference type="ARBA" id="ARBA00023316"/>
    </source>
</evidence>
<dbReference type="PANTHER" id="PTHR30582">
    <property type="entry name" value="L,D-TRANSPEPTIDASE"/>
    <property type="match status" value="1"/>
</dbReference>
<evidence type="ECO:0000256" key="1">
    <source>
        <dbReference type="ARBA" id="ARBA00004752"/>
    </source>
</evidence>
<evidence type="ECO:0000256" key="7">
    <source>
        <dbReference type="SAM" id="SignalP"/>
    </source>
</evidence>
<dbReference type="InterPro" id="IPR050979">
    <property type="entry name" value="LD-transpeptidase"/>
</dbReference>
<proteinExistence type="predicted"/>
<dbReference type="InterPro" id="IPR038063">
    <property type="entry name" value="Transpep_catalytic_dom"/>
</dbReference>
<feature type="domain" description="L,D-TPase catalytic" evidence="8">
    <location>
        <begin position="61"/>
        <end position="168"/>
    </location>
</feature>
<evidence type="ECO:0000313" key="9">
    <source>
        <dbReference type="EMBL" id="GAA1831806.1"/>
    </source>
</evidence>
<evidence type="ECO:0000256" key="4">
    <source>
        <dbReference type="ARBA" id="ARBA00022984"/>
    </source>
</evidence>
<dbReference type="PANTHER" id="PTHR30582:SF33">
    <property type="entry name" value="EXPORTED PROTEIN"/>
    <property type="match status" value="1"/>
</dbReference>
<organism evidence="9 10">
    <name type="scientific">Pseudonocardia ailaonensis</name>
    <dbReference type="NCBI Taxonomy" id="367279"/>
    <lineage>
        <taxon>Bacteria</taxon>
        <taxon>Bacillati</taxon>
        <taxon>Actinomycetota</taxon>
        <taxon>Actinomycetes</taxon>
        <taxon>Pseudonocardiales</taxon>
        <taxon>Pseudonocardiaceae</taxon>
        <taxon>Pseudonocardia</taxon>
    </lineage>
</organism>
<comment type="caution">
    <text evidence="9">The sequence shown here is derived from an EMBL/GenBank/DDBJ whole genome shotgun (WGS) entry which is preliminary data.</text>
</comment>
<feature type="chain" id="PRO_5047041248" description="L,D-TPase catalytic domain-containing protein" evidence="7">
    <location>
        <begin position="40"/>
        <end position="168"/>
    </location>
</feature>
<name>A0ABN2MNC2_9PSEU</name>
<dbReference type="RefSeq" id="WP_344412300.1">
    <property type="nucleotide sequence ID" value="NZ_BAAAQK010000003.1"/>
</dbReference>
<keyword evidence="4 6" id="KW-0573">Peptidoglycan synthesis</keyword>
<keyword evidence="10" id="KW-1185">Reference proteome</keyword>
<dbReference type="SUPFAM" id="SSF141523">
    <property type="entry name" value="L,D-transpeptidase catalytic domain-like"/>
    <property type="match status" value="1"/>
</dbReference>
<dbReference type="CDD" id="cd16913">
    <property type="entry name" value="YkuD_like"/>
    <property type="match status" value="1"/>
</dbReference>
<dbReference type="Gene3D" id="2.40.440.10">
    <property type="entry name" value="L,D-transpeptidase catalytic domain-like"/>
    <property type="match status" value="1"/>
</dbReference>
<dbReference type="PROSITE" id="PS52029">
    <property type="entry name" value="LD_TPASE"/>
    <property type="match status" value="1"/>
</dbReference>
<protein>
    <recommendedName>
        <fullName evidence="8">L,D-TPase catalytic domain-containing protein</fullName>
    </recommendedName>
</protein>
<keyword evidence="3 6" id="KW-0133">Cell shape</keyword>
<dbReference type="EMBL" id="BAAAQK010000003">
    <property type="protein sequence ID" value="GAA1831806.1"/>
    <property type="molecule type" value="Genomic_DNA"/>
</dbReference>
<keyword evidence="5 6" id="KW-0961">Cell wall biogenesis/degradation</keyword>
<evidence type="ECO:0000256" key="2">
    <source>
        <dbReference type="ARBA" id="ARBA00022679"/>
    </source>
</evidence>
<keyword evidence="2" id="KW-0808">Transferase</keyword>
<comment type="pathway">
    <text evidence="1 6">Cell wall biogenesis; peptidoglycan biosynthesis.</text>
</comment>
<accession>A0ABN2MNC2</accession>
<gene>
    <name evidence="9" type="ORF">GCM10009836_07240</name>
</gene>
<sequence length="168" mass="17504">MGEHGWSGGSRRRGVRGRIALALAAGTLLAATAAGVASAADRPAGGGTAVLVPGTPCTVTARACVDVDARRAWLVEDGAVTRGPVRIQTGDAEDPTPLGTFRVEWKAEQYTSRQYLTQMPYSVFFAPGGVAFHQGRQDTPSAGCVKLLEADAKAFFASLQVGDEVQVT</sequence>
<feature type="active site" description="Nucleophile" evidence="6">
    <location>
        <position position="144"/>
    </location>
</feature>
<dbReference type="InterPro" id="IPR005490">
    <property type="entry name" value="LD_TPept_cat_dom"/>
</dbReference>
<feature type="active site" description="Proton donor/acceptor" evidence="6">
    <location>
        <position position="133"/>
    </location>
</feature>
<evidence type="ECO:0000313" key="10">
    <source>
        <dbReference type="Proteomes" id="UP001500449"/>
    </source>
</evidence>